<dbReference type="EMBL" id="FWWZ01000001">
    <property type="protein sequence ID" value="SMC09917.1"/>
    <property type="molecule type" value="Genomic_DNA"/>
</dbReference>
<reference evidence="2" key="1">
    <citation type="submission" date="2017-04" db="EMBL/GenBank/DDBJ databases">
        <authorList>
            <person name="Varghese N."/>
            <person name="Submissions S."/>
        </authorList>
    </citation>
    <scope>NUCLEOTIDE SEQUENCE [LARGE SCALE GENOMIC DNA]</scope>
    <source>
        <strain evidence="2">DSM 16512</strain>
    </source>
</reference>
<sequence>MMKKFFVYIMILILPYIALAESDCKKITIKAMIDGRSELILEKERAFPSLDIEIRWKHYDFAAPGLHNNHNEPTYINNVLWYPSWPFDGEGYNCSESGCKSSSFRFECDSDFENAKLHKLKGRGSVKIKFKDKFSLVIEIDDNEYPSHDWYEFEIIFEPQECVSEVNGVNGATCYKIGETNSNDSMVQEQMYRETHGGSWVDGVCMSSGTTSNNISHSSSVLRACLPGQPCNLDTSSSSSQNNTSGSSEDFYYTSNMKKGSLYDYFNNRCRVPYDCGYELVFDRATVNEIVRQKIVQKKGSITDYYNHEECLPGEPCNGAEKLFDKTVVQQIVQREISKCRTNPKSCGINAVPIITKKSDPNEILNQIKNKVFSIKGYYIHYGDGIFEWIYIPVSLKSAMKLEKGVKEDYSLIWTRLPKNITIIKEGNLIKIIDHERFPGIQNR</sequence>
<dbReference type="Proteomes" id="UP000192602">
    <property type="component" value="Unassembled WGS sequence"/>
</dbReference>
<name>A0A1W1WUG3_9BACT</name>
<proteinExistence type="predicted"/>
<evidence type="ECO:0000313" key="2">
    <source>
        <dbReference type="Proteomes" id="UP000192602"/>
    </source>
</evidence>
<dbReference type="RefSeq" id="WP_084276235.1">
    <property type="nucleotide sequence ID" value="NZ_AP026671.1"/>
</dbReference>
<dbReference type="AlphaFoldDB" id="A0A1W1WUG3"/>
<dbReference type="STRING" id="1069081.SAMN05660197_1743"/>
<organism evidence="1 2">
    <name type="scientific">Nitratiruptor tergarcus DSM 16512</name>
    <dbReference type="NCBI Taxonomy" id="1069081"/>
    <lineage>
        <taxon>Bacteria</taxon>
        <taxon>Pseudomonadati</taxon>
        <taxon>Campylobacterota</taxon>
        <taxon>Epsilonproteobacteria</taxon>
        <taxon>Nautiliales</taxon>
        <taxon>Nitratiruptoraceae</taxon>
        <taxon>Nitratiruptor</taxon>
    </lineage>
</organism>
<evidence type="ECO:0000313" key="1">
    <source>
        <dbReference type="EMBL" id="SMC09917.1"/>
    </source>
</evidence>
<protein>
    <submittedName>
        <fullName evidence="1">Uncharacterized protein</fullName>
    </submittedName>
</protein>
<accession>A0A1W1WUG3</accession>
<keyword evidence="2" id="KW-1185">Reference proteome</keyword>
<gene>
    <name evidence="1" type="ORF">SAMN05660197_1743</name>
</gene>